<name>V8CIV5_9HELI</name>
<feature type="compositionally biased region" description="Low complexity" evidence="1">
    <location>
        <begin position="167"/>
        <end position="177"/>
    </location>
</feature>
<organism evidence="2 3">
    <name type="scientific">Helicobacter canis NCTC 12740</name>
    <dbReference type="NCBI Taxonomy" id="1357399"/>
    <lineage>
        <taxon>Bacteria</taxon>
        <taxon>Pseudomonadati</taxon>
        <taxon>Campylobacterota</taxon>
        <taxon>Epsilonproteobacteria</taxon>
        <taxon>Campylobacterales</taxon>
        <taxon>Helicobacteraceae</taxon>
        <taxon>Helicobacter</taxon>
    </lineage>
</organism>
<dbReference type="STRING" id="1357399.HMPREF2087_00260"/>
<sequence length="202" mass="22562">MNQELQELESAPPAPETLEEPSPQAEPSKQERLQALQSELSQSQQSLEQNLAGILAKECEGDTDLEELFYEDKQAFFEKVFALQNEKIKAELEPRMQEIESLGQEIAVDDKMQAIEQAKEQFAQQNPNANPDELLQFFMQLPPEQQAQIESLPPEQIFQALQELQGGAAQGAQSGELPQQLSGIPSAASVNEPELDLPTQRY</sequence>
<dbReference type="RefSeq" id="WP_023929169.1">
    <property type="nucleotide sequence ID" value="NZ_KI669458.1"/>
</dbReference>
<reference evidence="2 3" key="1">
    <citation type="submission" date="2013-10" db="EMBL/GenBank/DDBJ databases">
        <title>The Genome Sequence of Helicobacter canis NCTC 12740.</title>
        <authorList>
            <consortium name="The Broad Institute Genomics Platform"/>
            <person name="Earl A."/>
            <person name="Fox J.G."/>
            <person name="Shen Z."/>
            <person name="Young S.K."/>
            <person name="Zeng Q."/>
            <person name="Gargeya S."/>
            <person name="Fitzgerald M."/>
            <person name="Abouelleil A."/>
            <person name="Alvarado L."/>
            <person name="Chapman S.B."/>
            <person name="Gainer-Dewar J."/>
            <person name="Goldberg J."/>
            <person name="Griggs A."/>
            <person name="Gujja S."/>
            <person name="Hansen M."/>
            <person name="Howarth C."/>
            <person name="Imamovic A."/>
            <person name="Ireland A."/>
            <person name="Larimer J."/>
            <person name="McCowan C."/>
            <person name="Murphy C."/>
            <person name="Pearson M."/>
            <person name="Poon T.W."/>
            <person name="Priest M."/>
            <person name="Roberts A."/>
            <person name="Saif S."/>
            <person name="Shea T."/>
            <person name="Sykes S."/>
            <person name="Wortman J."/>
            <person name="Nusbaum C."/>
            <person name="Birren B."/>
        </authorList>
    </citation>
    <scope>NUCLEOTIDE SEQUENCE [LARGE SCALE GENOMIC DNA]</scope>
    <source>
        <strain evidence="2 3">NCTC 12740</strain>
    </source>
</reference>
<dbReference type="Proteomes" id="UP000018688">
    <property type="component" value="Unassembled WGS sequence"/>
</dbReference>
<evidence type="ECO:0000256" key="1">
    <source>
        <dbReference type="SAM" id="MobiDB-lite"/>
    </source>
</evidence>
<gene>
    <name evidence="2" type="ORF">HMPREF2087_00260</name>
</gene>
<dbReference type="HOGENOM" id="CLU_1353077_0_0_7"/>
<accession>V8CIV5</accession>
<dbReference type="OrthoDB" id="5321106at2"/>
<evidence type="ECO:0000313" key="3">
    <source>
        <dbReference type="Proteomes" id="UP000018688"/>
    </source>
</evidence>
<comment type="caution">
    <text evidence="2">The sequence shown here is derived from an EMBL/GenBank/DDBJ whole genome shotgun (WGS) entry which is preliminary data.</text>
</comment>
<feature type="compositionally biased region" description="Low complexity" evidence="1">
    <location>
        <begin position="33"/>
        <end position="44"/>
    </location>
</feature>
<dbReference type="EMBL" id="AZJJ01000001">
    <property type="protein sequence ID" value="ETD27348.1"/>
    <property type="molecule type" value="Genomic_DNA"/>
</dbReference>
<feature type="region of interest" description="Disordered" evidence="1">
    <location>
        <begin position="1"/>
        <end position="44"/>
    </location>
</feature>
<protein>
    <submittedName>
        <fullName evidence="2">Uncharacterized protein</fullName>
    </submittedName>
</protein>
<evidence type="ECO:0000313" key="2">
    <source>
        <dbReference type="EMBL" id="ETD27348.1"/>
    </source>
</evidence>
<proteinExistence type="predicted"/>
<feature type="region of interest" description="Disordered" evidence="1">
    <location>
        <begin position="167"/>
        <end position="202"/>
    </location>
</feature>
<keyword evidence="3" id="KW-1185">Reference proteome</keyword>
<dbReference type="PATRIC" id="fig|1357399.3.peg.273"/>
<dbReference type="AlphaFoldDB" id="V8CIV5"/>